<keyword evidence="3" id="KW-1185">Reference proteome</keyword>
<feature type="domain" description="PD-(D/E)XK nuclease-like" evidence="1">
    <location>
        <begin position="130"/>
        <end position="316"/>
    </location>
</feature>
<organism evidence="2 3">
    <name type="scientific">Arthrobotrys musiformis</name>
    <dbReference type="NCBI Taxonomy" id="47236"/>
    <lineage>
        <taxon>Eukaryota</taxon>
        <taxon>Fungi</taxon>
        <taxon>Dikarya</taxon>
        <taxon>Ascomycota</taxon>
        <taxon>Pezizomycotina</taxon>
        <taxon>Orbiliomycetes</taxon>
        <taxon>Orbiliales</taxon>
        <taxon>Orbiliaceae</taxon>
        <taxon>Arthrobotrys</taxon>
    </lineage>
</organism>
<dbReference type="Proteomes" id="UP001370758">
    <property type="component" value="Unassembled WGS sequence"/>
</dbReference>
<dbReference type="AlphaFoldDB" id="A0AAV9VZQ0"/>
<dbReference type="InterPro" id="IPR046797">
    <property type="entry name" value="PDDEXK_12"/>
</dbReference>
<evidence type="ECO:0000259" key="1">
    <source>
        <dbReference type="Pfam" id="PF20516"/>
    </source>
</evidence>
<accession>A0AAV9VZQ0</accession>
<evidence type="ECO:0000313" key="3">
    <source>
        <dbReference type="Proteomes" id="UP001370758"/>
    </source>
</evidence>
<dbReference type="Pfam" id="PF20516">
    <property type="entry name" value="PDDEXK_12"/>
    <property type="match status" value="1"/>
</dbReference>
<gene>
    <name evidence="2" type="ORF">TWF481_011414</name>
</gene>
<name>A0AAV9VZQ0_9PEZI</name>
<comment type="caution">
    <text evidence="2">The sequence shown here is derived from an EMBL/GenBank/DDBJ whole genome shotgun (WGS) entry which is preliminary data.</text>
</comment>
<reference evidence="2 3" key="1">
    <citation type="submission" date="2023-08" db="EMBL/GenBank/DDBJ databases">
        <authorList>
            <person name="Palmer J.M."/>
        </authorList>
    </citation>
    <scope>NUCLEOTIDE SEQUENCE [LARGE SCALE GENOMIC DNA]</scope>
    <source>
        <strain evidence="2 3">TWF481</strain>
    </source>
</reference>
<proteinExistence type="predicted"/>
<protein>
    <recommendedName>
        <fullName evidence="1">PD-(D/E)XK nuclease-like domain-containing protein</fullName>
    </recommendedName>
</protein>
<evidence type="ECO:0000313" key="2">
    <source>
        <dbReference type="EMBL" id="KAK6498842.1"/>
    </source>
</evidence>
<sequence length="332" mass="37463">MLDQYHPYSLPEDVGGLVRSFSEGSLNTGFVPRALKPRLEACKLEIFPDYVFTDEENLSALERDRLVDHVETVAQKSALNFALAMSWSHTQTALGDDELSPYSIVDAILDFRNLSLQTSISKNADRPSTQALLVERPGAKRIRPHPLQIPGRDTRADFCYCFNPSQPEWSLFYDNWNRSNKAQSYNLSPFDSERAVDIIPCCFVQVEPFSGGYLEAQVQGTELSMATLRNLMQVRSTLGVPDPEGQLVGSSPMDLKPLPFITVVGQIWSLHWAYKREDNTIDIIGPVNIGGTYSYGSIYKLVNAIAKLKDWLETEYGVWVKKWYSECFAQES</sequence>
<dbReference type="EMBL" id="JAVHJL010000008">
    <property type="protein sequence ID" value="KAK6498842.1"/>
    <property type="molecule type" value="Genomic_DNA"/>
</dbReference>